<dbReference type="SUPFAM" id="SSF46689">
    <property type="entry name" value="Homeodomain-like"/>
    <property type="match status" value="1"/>
</dbReference>
<dbReference type="InterPro" id="IPR052702">
    <property type="entry name" value="MscS-like_channel"/>
</dbReference>
<dbReference type="AlphaFoldDB" id="A0A0E1VR72"/>
<dbReference type="InterPro" id="IPR036397">
    <property type="entry name" value="RNaseH_sf"/>
</dbReference>
<dbReference type="InterPro" id="IPR012337">
    <property type="entry name" value="RNaseH-like_sf"/>
</dbReference>
<gene>
    <name evidence="2" type="ORF">BURPS1710A_A0788</name>
</gene>
<dbReference type="NCBIfam" id="NF033545">
    <property type="entry name" value="transpos_IS630"/>
    <property type="match status" value="1"/>
</dbReference>
<dbReference type="EMBL" id="CM000833">
    <property type="protein sequence ID" value="EET03370.1"/>
    <property type="molecule type" value="Genomic_DNA"/>
</dbReference>
<accession>A0A0E1VR72</accession>
<evidence type="ECO:0000259" key="1">
    <source>
        <dbReference type="Pfam" id="PF13358"/>
    </source>
</evidence>
<dbReference type="SUPFAM" id="SSF53098">
    <property type="entry name" value="Ribonuclease H-like"/>
    <property type="match status" value="1"/>
</dbReference>
<dbReference type="Proteomes" id="UP000001812">
    <property type="component" value="Chromosome II"/>
</dbReference>
<sequence length="364" mass="41322">MEAIMARKRIEVVISELEREQLLSMSRSRSLPYSLVRRAEIVLMAADGRTNREIAVECEVTSPAITPWKKRFVTQGLAGLHDEARPGRPRAHDDEVMAELLAKVLHEKPDGATHWSVRSAAAQTGISKSSVARYLSLFGVQPHRSKSFKLSTDPYFVEKVRDIVGLYLSPPTNALVLCVDEKSQCQALERTQPVLPMGLGYLEGVTHDYIRHGTTTLFAALNAATGEVIAHCKSRHRHQEFLAFLNHIDQAVPEDLDVHLIVDNYATHKHPKVKAWLAKHPRYHMHFTPTYSSWLNQVERWFGLITQQAIRRGSFKNVRQLIASIERYVEQYNQHKRPFVWTATADSILQKVALLCKVISGTEH</sequence>
<dbReference type="Gene3D" id="3.30.420.10">
    <property type="entry name" value="Ribonuclease H-like superfamily/Ribonuclease H"/>
    <property type="match status" value="1"/>
</dbReference>
<evidence type="ECO:0000313" key="2">
    <source>
        <dbReference type="EMBL" id="EET03370.1"/>
    </source>
</evidence>
<dbReference type="InterPro" id="IPR009057">
    <property type="entry name" value="Homeodomain-like_sf"/>
</dbReference>
<dbReference type="PANTHER" id="PTHR30347:SF1">
    <property type="entry name" value="MECHANOSENSITIVE CHANNEL MSCK"/>
    <property type="match status" value="1"/>
</dbReference>
<dbReference type="InterPro" id="IPR038717">
    <property type="entry name" value="Tc1-like_DDE_dom"/>
</dbReference>
<feature type="domain" description="Tc1-like transposase DDE" evidence="1">
    <location>
        <begin position="176"/>
        <end position="322"/>
    </location>
</feature>
<dbReference type="GO" id="GO:0003676">
    <property type="term" value="F:nucleic acid binding"/>
    <property type="evidence" value="ECO:0007669"/>
    <property type="project" value="InterPro"/>
</dbReference>
<reference evidence="2" key="1">
    <citation type="submission" date="2009-05" db="EMBL/GenBank/DDBJ databases">
        <authorList>
            <person name="Harkins D.M."/>
            <person name="DeShazer D."/>
            <person name="Woods D.E."/>
            <person name="Brinkac L.M."/>
            <person name="Brown K.A."/>
            <person name="Hung G.C."/>
            <person name="Tuanyok A."/>
            <person name="Zhang B."/>
            <person name="Nierman W.C."/>
        </authorList>
    </citation>
    <scope>NUCLEOTIDE SEQUENCE [LARGE SCALE GENOMIC DNA]</scope>
    <source>
        <strain evidence="2">1710a</strain>
    </source>
</reference>
<protein>
    <submittedName>
        <fullName evidence="2">Isrso5-transposase protein</fullName>
    </submittedName>
</protein>
<organism evidence="2">
    <name type="scientific">Burkholderia pseudomallei 1710a</name>
    <dbReference type="NCBI Taxonomy" id="320371"/>
    <lineage>
        <taxon>Bacteria</taxon>
        <taxon>Pseudomonadati</taxon>
        <taxon>Pseudomonadota</taxon>
        <taxon>Betaproteobacteria</taxon>
        <taxon>Burkholderiales</taxon>
        <taxon>Burkholderiaceae</taxon>
        <taxon>Burkholderia</taxon>
        <taxon>pseudomallei group</taxon>
    </lineage>
</organism>
<name>A0A0E1VR72_BURPE</name>
<dbReference type="InterPro" id="IPR047655">
    <property type="entry name" value="Transpos_IS630-like"/>
</dbReference>
<dbReference type="Pfam" id="PF13565">
    <property type="entry name" value="HTH_32"/>
    <property type="match status" value="1"/>
</dbReference>
<dbReference type="Pfam" id="PF13358">
    <property type="entry name" value="DDE_3"/>
    <property type="match status" value="1"/>
</dbReference>
<dbReference type="HOGENOM" id="CLU_041125_0_0_4"/>
<dbReference type="PANTHER" id="PTHR30347">
    <property type="entry name" value="POTASSIUM CHANNEL RELATED"/>
    <property type="match status" value="1"/>
</dbReference>
<proteinExistence type="predicted"/>